<feature type="region of interest" description="Disordered" evidence="1">
    <location>
        <begin position="1"/>
        <end position="31"/>
    </location>
</feature>
<reference evidence="2 3" key="1">
    <citation type="journal article" date="2014" name="Proc. Natl. Acad. Sci. U.S.A.">
        <title>Molecular dissection of the evolution of carbapenem-resistant multilocus sequence type 258 Klebsiella pneumoniae.</title>
        <authorList>
            <person name="Deleo F.R."/>
            <person name="Chen L."/>
            <person name="Porcella S.F."/>
            <person name="Martens C.A."/>
            <person name="Kobayashi S.D."/>
            <person name="Porter A.R."/>
            <person name="Chavda K.D."/>
            <person name="Jacobs M.R."/>
            <person name="Mathema B."/>
            <person name="Olsen R.J."/>
            <person name="Bonomo R.A."/>
            <person name="Musser J.M."/>
            <person name="Kreiswirth B.N."/>
        </authorList>
    </citation>
    <scope>NUCLEOTIDE SEQUENCE [LARGE SCALE GENOMIC DNA]</scope>
    <source>
        <strain evidence="2">30684/NJST258_2</strain>
    </source>
</reference>
<name>W8VEC9_KLEPN</name>
<evidence type="ECO:0000313" key="2">
    <source>
        <dbReference type="EMBL" id="AHM77771.1"/>
    </source>
</evidence>
<evidence type="ECO:0000313" key="3">
    <source>
        <dbReference type="Proteomes" id="UP000019586"/>
    </source>
</evidence>
<dbReference type="AlphaFoldDB" id="W8VEC9"/>
<accession>W8VEC9</accession>
<gene>
    <name evidence="2" type="ORF">KPNJ2_00991</name>
</gene>
<sequence length="31" mass="3534">MQKKPSEGHRDKSESAFAVVKTAPNHSHNEW</sequence>
<dbReference type="KEGG" id="kps:KPNJ2_00991"/>
<feature type="compositionally biased region" description="Basic and acidic residues" evidence="1">
    <location>
        <begin position="1"/>
        <end position="14"/>
    </location>
</feature>
<dbReference type="HOGENOM" id="CLU_3396987_0_0_6"/>
<evidence type="ECO:0000256" key="1">
    <source>
        <dbReference type="SAM" id="MobiDB-lite"/>
    </source>
</evidence>
<protein>
    <submittedName>
        <fullName evidence="2">Uncharacterized protein</fullName>
    </submittedName>
</protein>
<dbReference type="EMBL" id="CP006918">
    <property type="protein sequence ID" value="AHM77771.1"/>
    <property type="molecule type" value="Genomic_DNA"/>
</dbReference>
<organism evidence="2 3">
    <name type="scientific">Klebsiella pneumoniae 30684/NJST258_2</name>
    <dbReference type="NCBI Taxonomy" id="1420013"/>
    <lineage>
        <taxon>Bacteria</taxon>
        <taxon>Pseudomonadati</taxon>
        <taxon>Pseudomonadota</taxon>
        <taxon>Gammaproteobacteria</taxon>
        <taxon>Enterobacterales</taxon>
        <taxon>Enterobacteriaceae</taxon>
        <taxon>Klebsiella/Raoultella group</taxon>
        <taxon>Klebsiella</taxon>
        <taxon>Klebsiella pneumoniae complex</taxon>
    </lineage>
</organism>
<dbReference type="Proteomes" id="UP000019586">
    <property type="component" value="Chromosome"/>
</dbReference>
<proteinExistence type="predicted"/>